<reference evidence="2 3" key="1">
    <citation type="submission" date="2014-07" db="EMBL/GenBank/DDBJ databases">
        <title>Draft Genome Sequences of Environmental Pseudomonas syringae strains.</title>
        <authorList>
            <person name="Baltrus D.A."/>
            <person name="Berge O."/>
            <person name="Morris C."/>
        </authorList>
    </citation>
    <scope>NUCLEOTIDE SEQUENCE [LARGE SCALE GENOMIC DNA]</scope>
    <source>
        <strain evidence="2 3">GAW0119</strain>
    </source>
</reference>
<organism evidence="2 3">
    <name type="scientific">Pseudomonas syringae</name>
    <dbReference type="NCBI Taxonomy" id="317"/>
    <lineage>
        <taxon>Bacteria</taxon>
        <taxon>Pseudomonadati</taxon>
        <taxon>Pseudomonadota</taxon>
        <taxon>Gammaproteobacteria</taxon>
        <taxon>Pseudomonadales</taxon>
        <taxon>Pseudomonadaceae</taxon>
        <taxon>Pseudomonas</taxon>
    </lineage>
</organism>
<dbReference type="AlphaFoldDB" id="A0A085V9S5"/>
<evidence type="ECO:0000313" key="3">
    <source>
        <dbReference type="Proteomes" id="UP000028631"/>
    </source>
</evidence>
<protein>
    <submittedName>
        <fullName evidence="2">Uncharacterized protein</fullName>
    </submittedName>
</protein>
<sequence>MRKIGISFIAALALLCAFSVFAKDTKIPDSAVVQLIIDDSIAGYSGNCPCPYNSMSNGRSCGKRSAYSRPGGESPRCYKEDVTKAMVQDYRQRMKG</sequence>
<comment type="caution">
    <text evidence="2">The sequence shown here is derived from an EMBL/GenBank/DDBJ whole genome shotgun (WGS) entry which is preliminary data.</text>
</comment>
<keyword evidence="3" id="KW-1185">Reference proteome</keyword>
<feature type="signal peptide" evidence="1">
    <location>
        <begin position="1"/>
        <end position="22"/>
    </location>
</feature>
<dbReference type="EMBL" id="JPQU01000076">
    <property type="protein sequence ID" value="KFE52188.1"/>
    <property type="molecule type" value="Genomic_DNA"/>
</dbReference>
<dbReference type="OrthoDB" id="5525214at2"/>
<feature type="chain" id="PRO_5001798613" evidence="1">
    <location>
        <begin position="23"/>
        <end position="96"/>
    </location>
</feature>
<gene>
    <name evidence="2" type="ORF">IV01_22470</name>
</gene>
<name>A0A085V9S5_PSESX</name>
<proteinExistence type="predicted"/>
<keyword evidence="1" id="KW-0732">Signal</keyword>
<evidence type="ECO:0000313" key="2">
    <source>
        <dbReference type="EMBL" id="KFE52188.1"/>
    </source>
</evidence>
<accession>A0A085V9S5</accession>
<dbReference type="PATRIC" id="fig|317.175.peg.4682"/>
<evidence type="ECO:0000256" key="1">
    <source>
        <dbReference type="SAM" id="SignalP"/>
    </source>
</evidence>
<dbReference type="RefSeq" id="WP_032631064.1">
    <property type="nucleotide sequence ID" value="NZ_JPQU01000076.1"/>
</dbReference>
<dbReference type="Proteomes" id="UP000028631">
    <property type="component" value="Unassembled WGS sequence"/>
</dbReference>